<accession>A0A8J5MXF6</accession>
<evidence type="ECO:0000313" key="4">
    <source>
        <dbReference type="Proteomes" id="UP000747542"/>
    </source>
</evidence>
<sequence>MTGVRQLTVLLATYLLLPAGDVGKVEAAKRCKFNGIKYKSGEVVLELGEACITIQCQRKVSQNSKPSKHVELILLPKPLTSCTCTTTSKASTNLRSLYIPSASDPQHRDLNSVYPWWKKERKNRPWYKTKRASRKKRTKKCMYNKGKYIAGETVLNFPERCLDLICRKVTKNKSELAVQYKNNCTCSDPLDPGQEDGQCKYAKFTPDHSFCQPKNSDCGIKFGGVTNTEKKNILQVHNEFRNKVARGEEERGSPGPQPSAANMLELVWNDELAQVAQAWSNTCPTGHDCQMCRHLLDRDYVVGQNLYWSWGFNDTEEWKFAITSFYDEVVDVPKTLVDKYQSLNISRPIGHYTQLVWAETQEVGCGAVYHGPCVYGILNFNFCKTYVCNYGPSGNFLGRPVYKVGPPASQCPTEVSPTYKGLCK</sequence>
<proteinExistence type="predicted"/>
<dbReference type="OrthoDB" id="414826at2759"/>
<dbReference type="GO" id="GO:0005576">
    <property type="term" value="C:extracellular region"/>
    <property type="evidence" value="ECO:0007669"/>
    <property type="project" value="InterPro"/>
</dbReference>
<dbReference type="PANTHER" id="PTHR10334">
    <property type="entry name" value="CYSTEINE-RICH SECRETORY PROTEIN-RELATED"/>
    <property type="match status" value="1"/>
</dbReference>
<gene>
    <name evidence="3" type="primary">VA5-L1</name>
    <name evidence="3" type="ORF">Hamer_G005240</name>
</gene>
<dbReference type="SMART" id="SM00198">
    <property type="entry name" value="SCP"/>
    <property type="match status" value="1"/>
</dbReference>
<evidence type="ECO:0000259" key="2">
    <source>
        <dbReference type="SMART" id="SM00198"/>
    </source>
</evidence>
<keyword evidence="1" id="KW-0732">Signal</keyword>
<feature type="domain" description="SCP" evidence="2">
    <location>
        <begin position="228"/>
        <end position="398"/>
    </location>
</feature>
<dbReference type="InterPro" id="IPR001283">
    <property type="entry name" value="CRISP-related"/>
</dbReference>
<dbReference type="InterPro" id="IPR018244">
    <property type="entry name" value="Allrgn_V5/Tpx1_CS"/>
</dbReference>
<protein>
    <submittedName>
        <fullName evidence="3">Venom allergen 5-like 1</fullName>
    </submittedName>
</protein>
<evidence type="ECO:0000313" key="3">
    <source>
        <dbReference type="EMBL" id="KAG7166942.1"/>
    </source>
</evidence>
<comment type="caution">
    <text evidence="3">The sequence shown here is derived from an EMBL/GenBank/DDBJ whole genome shotgun (WGS) entry which is preliminary data.</text>
</comment>
<feature type="chain" id="PRO_5035317902" evidence="1">
    <location>
        <begin position="28"/>
        <end position="424"/>
    </location>
</feature>
<dbReference type="AlphaFoldDB" id="A0A8J5MXF6"/>
<dbReference type="EMBL" id="JAHLQT010021845">
    <property type="protein sequence ID" value="KAG7166942.1"/>
    <property type="molecule type" value="Genomic_DNA"/>
</dbReference>
<dbReference type="Proteomes" id="UP000747542">
    <property type="component" value="Unassembled WGS sequence"/>
</dbReference>
<organism evidence="3 4">
    <name type="scientific">Homarus americanus</name>
    <name type="common">American lobster</name>
    <dbReference type="NCBI Taxonomy" id="6706"/>
    <lineage>
        <taxon>Eukaryota</taxon>
        <taxon>Metazoa</taxon>
        <taxon>Ecdysozoa</taxon>
        <taxon>Arthropoda</taxon>
        <taxon>Crustacea</taxon>
        <taxon>Multicrustacea</taxon>
        <taxon>Malacostraca</taxon>
        <taxon>Eumalacostraca</taxon>
        <taxon>Eucarida</taxon>
        <taxon>Decapoda</taxon>
        <taxon>Pleocyemata</taxon>
        <taxon>Astacidea</taxon>
        <taxon>Nephropoidea</taxon>
        <taxon>Nephropidae</taxon>
        <taxon>Homarus</taxon>
    </lineage>
</organism>
<dbReference type="Pfam" id="PF00188">
    <property type="entry name" value="CAP"/>
    <property type="match status" value="1"/>
</dbReference>
<dbReference type="InterPro" id="IPR014044">
    <property type="entry name" value="CAP_dom"/>
</dbReference>
<dbReference type="PROSITE" id="PS01009">
    <property type="entry name" value="CRISP_1"/>
    <property type="match status" value="1"/>
</dbReference>
<reference evidence="3" key="1">
    <citation type="journal article" date="2021" name="Sci. Adv.">
        <title>The American lobster genome reveals insights on longevity, neural, and immune adaptations.</title>
        <authorList>
            <person name="Polinski J.M."/>
            <person name="Zimin A.V."/>
            <person name="Clark K.F."/>
            <person name="Kohn A.B."/>
            <person name="Sadowski N."/>
            <person name="Timp W."/>
            <person name="Ptitsyn A."/>
            <person name="Khanna P."/>
            <person name="Romanova D.Y."/>
            <person name="Williams P."/>
            <person name="Greenwood S.J."/>
            <person name="Moroz L.L."/>
            <person name="Walt D.R."/>
            <person name="Bodnar A.G."/>
        </authorList>
    </citation>
    <scope>NUCLEOTIDE SEQUENCE</scope>
    <source>
        <strain evidence="3">GMGI-L3</strain>
    </source>
</reference>
<dbReference type="CDD" id="cd05380">
    <property type="entry name" value="CAP_euk"/>
    <property type="match status" value="1"/>
</dbReference>
<keyword evidence="4" id="KW-1185">Reference proteome</keyword>
<name>A0A8J5MXF6_HOMAM</name>
<feature type="signal peptide" evidence="1">
    <location>
        <begin position="1"/>
        <end position="27"/>
    </location>
</feature>
<evidence type="ECO:0000256" key="1">
    <source>
        <dbReference type="SAM" id="SignalP"/>
    </source>
</evidence>